<protein>
    <recommendedName>
        <fullName evidence="9">Signal recognition particle subunit SRP68</fullName>
    </recommendedName>
</protein>
<dbReference type="Pfam" id="PF16969">
    <property type="entry name" value="SRP68"/>
    <property type="match status" value="1"/>
</dbReference>
<dbReference type="EMBL" id="DS989735">
    <property type="protein sequence ID" value="EEA07853.1"/>
    <property type="molecule type" value="Genomic_DNA"/>
</dbReference>
<evidence type="ECO:0000256" key="7">
    <source>
        <dbReference type="ARBA" id="ARBA00023242"/>
    </source>
</evidence>
<keyword evidence="6" id="KW-0733">Signal recognition particle</keyword>
<dbReference type="STRING" id="441375.B6AI12"/>
<dbReference type="OrthoDB" id="10255118at2759"/>
<dbReference type="GO" id="GO:0005047">
    <property type="term" value="F:signal recognition particle binding"/>
    <property type="evidence" value="ECO:0007669"/>
    <property type="project" value="InterPro"/>
</dbReference>
<evidence type="ECO:0000256" key="1">
    <source>
        <dbReference type="ARBA" id="ARBA00004496"/>
    </source>
</evidence>
<dbReference type="GeneID" id="6997271"/>
<dbReference type="PANTHER" id="PTHR12860">
    <property type="entry name" value="SIGNAL RECOGNITION PARTICLE 68 KDA PROTEIN"/>
    <property type="match status" value="1"/>
</dbReference>
<dbReference type="GO" id="GO:0005786">
    <property type="term" value="C:signal recognition particle, endoplasmic reticulum targeting"/>
    <property type="evidence" value="ECO:0007669"/>
    <property type="project" value="UniProtKB-KW"/>
</dbReference>
<dbReference type="PANTHER" id="PTHR12860:SF0">
    <property type="entry name" value="SIGNAL RECOGNITION PARTICLE SUBUNIT SRP68"/>
    <property type="match status" value="1"/>
</dbReference>
<gene>
    <name evidence="10" type="ORF">CMU_029270</name>
</gene>
<dbReference type="Gene3D" id="1.10.3450.40">
    <property type="entry name" value="Signal recognition particle, SRP68 subunit, RNA-binding domain"/>
    <property type="match status" value="1"/>
</dbReference>
<evidence type="ECO:0000313" key="10">
    <source>
        <dbReference type="EMBL" id="EEA07853.1"/>
    </source>
</evidence>
<organism evidence="10 11">
    <name type="scientific">Cryptosporidium muris (strain RN66)</name>
    <dbReference type="NCBI Taxonomy" id="441375"/>
    <lineage>
        <taxon>Eukaryota</taxon>
        <taxon>Sar</taxon>
        <taxon>Alveolata</taxon>
        <taxon>Apicomplexa</taxon>
        <taxon>Conoidasida</taxon>
        <taxon>Coccidia</taxon>
        <taxon>Eucoccidiorida</taxon>
        <taxon>Eimeriorina</taxon>
        <taxon>Cryptosporidiidae</taxon>
        <taxon>Cryptosporidium</taxon>
    </lineage>
</organism>
<comment type="subcellular location">
    <subcellularLocation>
        <location evidence="1">Cytoplasm</location>
    </subcellularLocation>
    <subcellularLocation>
        <location evidence="2">Nucleus</location>
        <location evidence="2">Nucleolus</location>
    </subcellularLocation>
</comment>
<reference evidence="10" key="1">
    <citation type="submission" date="2008-06" db="EMBL/GenBank/DDBJ databases">
        <authorList>
            <person name="Lorenzi H."/>
            <person name="Inman J."/>
            <person name="Miller J."/>
            <person name="Schobel S."/>
            <person name="Amedeo P."/>
            <person name="Caler E.V."/>
            <person name="da Silva J."/>
        </authorList>
    </citation>
    <scope>NUCLEOTIDE SEQUENCE [LARGE SCALE GENOMIC DNA]</scope>
    <source>
        <strain evidence="10">RN66</strain>
    </source>
</reference>
<dbReference type="InterPro" id="IPR034652">
    <property type="entry name" value="SRP68-RBD"/>
</dbReference>
<dbReference type="InterPro" id="IPR038253">
    <property type="entry name" value="SRP68_N_sf"/>
</dbReference>
<dbReference type="eggNOG" id="KOG2460">
    <property type="taxonomic scope" value="Eukaryota"/>
</dbReference>
<comment type="similarity">
    <text evidence="3">Belongs to the SRP68 family.</text>
</comment>
<accession>B6AI12</accession>
<keyword evidence="8" id="KW-0687">Ribonucleoprotein</keyword>
<evidence type="ECO:0000256" key="3">
    <source>
        <dbReference type="ARBA" id="ARBA00009352"/>
    </source>
</evidence>
<sequence length="632" mass="73747">MEIEDTIHGDVNIDNNLNNITYEVVPFDLPLLIIVKTLRKQNGLRHKDYSRYRRYCTRRLHHLRSCLRMTCGRNKFQSRPIEIDDVKNPRHLLILISLIERNWSYSNEISNGISNEISTSHKDRNNLSSNEIRSRYHIIRRLRKSCKYSDLLLKVSEEKCTARSIVEVQAYRNNLMGNYYIQCSDWVKGAVSLINCKKLYQQLKLDLNASSIDMNKILPLYNIDSMSKNDYLKIYDDHIEELEPLIRLCLYHCNRLGIDIESMENLDDNPKIEIESHLTNNMGMKIFFNGSEYPLIFPRAEMYIMELHECYNQTKKILSTEEDTLLSISTNSIIEAYSDVLMDVSTINSMIHEEITNLTVKNGVSPLNSLNSEEWSALEGYIRTFQIFITTERDLVLLYRLLSYFNSPDFLLINIINQGIIPKALNSNKDTEIRYPEEGIRLCDFLKMTISEIKSVGEELFKRKEVTMLVEKLNHIVDNCRCLLLSHIYGLLGKFHEAYLLSDLVKSRSDSTIFKLEVIEWDHDGYISRVISLYKHLHDVISQMIPVNCSVYRAYIVKYQNKDSSQIYSNTEDLKYDILRPSYIPIPVKPIMFDIAADYITPPNLSSRYKKEGIVNRMISKATSGFGIFKRN</sequence>
<dbReference type="GO" id="GO:0005730">
    <property type="term" value="C:nucleolus"/>
    <property type="evidence" value="ECO:0007669"/>
    <property type="project" value="UniProtKB-SubCell"/>
</dbReference>
<dbReference type="Proteomes" id="UP000001460">
    <property type="component" value="Unassembled WGS sequence"/>
</dbReference>
<keyword evidence="11" id="KW-1185">Reference proteome</keyword>
<dbReference type="RefSeq" id="XP_002142202.1">
    <property type="nucleotide sequence ID" value="XM_002142166.1"/>
</dbReference>
<dbReference type="VEuPathDB" id="CryptoDB:CMU_029270"/>
<evidence type="ECO:0000256" key="2">
    <source>
        <dbReference type="ARBA" id="ARBA00004604"/>
    </source>
</evidence>
<keyword evidence="7" id="KW-0539">Nucleus</keyword>
<keyword evidence="5" id="KW-0694">RNA-binding</keyword>
<proteinExistence type="inferred from homology"/>
<dbReference type="CDD" id="cd15481">
    <property type="entry name" value="SRP68-RBD"/>
    <property type="match status" value="1"/>
</dbReference>
<dbReference type="GO" id="GO:0006614">
    <property type="term" value="P:SRP-dependent cotranslational protein targeting to membrane"/>
    <property type="evidence" value="ECO:0007669"/>
    <property type="project" value="InterPro"/>
</dbReference>
<evidence type="ECO:0000256" key="8">
    <source>
        <dbReference type="ARBA" id="ARBA00023274"/>
    </source>
</evidence>
<name>B6AI12_CRYMR</name>
<evidence type="ECO:0000256" key="9">
    <source>
        <dbReference type="ARBA" id="ARBA00029498"/>
    </source>
</evidence>
<dbReference type="InterPro" id="IPR026258">
    <property type="entry name" value="SRP68"/>
</dbReference>
<dbReference type="GO" id="GO:0030942">
    <property type="term" value="F:endoplasmic reticulum signal peptide binding"/>
    <property type="evidence" value="ECO:0007669"/>
    <property type="project" value="InterPro"/>
</dbReference>
<dbReference type="AlphaFoldDB" id="B6AI12"/>
<evidence type="ECO:0000256" key="6">
    <source>
        <dbReference type="ARBA" id="ARBA00023135"/>
    </source>
</evidence>
<evidence type="ECO:0000313" key="11">
    <source>
        <dbReference type="Proteomes" id="UP000001460"/>
    </source>
</evidence>
<evidence type="ECO:0000256" key="5">
    <source>
        <dbReference type="ARBA" id="ARBA00022884"/>
    </source>
</evidence>
<dbReference type="GO" id="GO:0008312">
    <property type="term" value="F:7S RNA binding"/>
    <property type="evidence" value="ECO:0007669"/>
    <property type="project" value="InterPro"/>
</dbReference>
<evidence type="ECO:0000256" key="4">
    <source>
        <dbReference type="ARBA" id="ARBA00022490"/>
    </source>
</evidence>
<keyword evidence="4" id="KW-0963">Cytoplasm</keyword>